<feature type="domain" description="Major facilitator superfamily (MFS) profile" evidence="5">
    <location>
        <begin position="13"/>
        <end position="404"/>
    </location>
</feature>
<dbReference type="EMBL" id="JAZHFV010000003">
    <property type="protein sequence ID" value="MEX4007903.1"/>
    <property type="molecule type" value="Genomic_DNA"/>
</dbReference>
<keyword evidence="7" id="KW-1185">Reference proteome</keyword>
<comment type="caution">
    <text evidence="6">The sequence shown here is derived from an EMBL/GenBank/DDBJ whole genome shotgun (WGS) entry which is preliminary data.</text>
</comment>
<dbReference type="RefSeq" id="WP_368802984.1">
    <property type="nucleotide sequence ID" value="NZ_JAZHFV010000003.1"/>
</dbReference>
<dbReference type="InterPro" id="IPR020846">
    <property type="entry name" value="MFS_dom"/>
</dbReference>
<evidence type="ECO:0000313" key="6">
    <source>
        <dbReference type="EMBL" id="MEX4007903.1"/>
    </source>
</evidence>
<accession>A0ABV3WUQ5</accession>
<feature type="transmembrane region" description="Helical" evidence="4">
    <location>
        <begin position="220"/>
        <end position="244"/>
    </location>
</feature>
<dbReference type="SUPFAM" id="SSF103473">
    <property type="entry name" value="MFS general substrate transporter"/>
    <property type="match status" value="1"/>
</dbReference>
<dbReference type="Proteomes" id="UP001559025">
    <property type="component" value="Unassembled WGS sequence"/>
</dbReference>
<dbReference type="PANTHER" id="PTHR11360:SF308">
    <property type="entry name" value="BLL3089 PROTEIN"/>
    <property type="match status" value="1"/>
</dbReference>
<feature type="transmembrane region" description="Helical" evidence="4">
    <location>
        <begin position="144"/>
        <end position="164"/>
    </location>
</feature>
<sequence length="407" mass="43738">MNFLAFIRNNARWLAGGFLLTFFSSYGQTFFISLSSGHIRTEYGLSHGQFGTIYMLATLASAATLTYLGQIVDKRSPRAVTFIIVPILAFACVLMAFSHHIVLLLLAIYLLRLFGQGMMSQNAFTAIGRWFVAQRGRATSLTAIGVNAGEASFPLLFVLVAGALGWRNAWLAGAVTLLVVALPLISWLVAKDRTPQASDPAAPVAAARDWSRAEVLRDPLFYMAMAGVLAPGFIGTTVFFHQIYLVELRGWSLEAFAASFAFMAATVVVFSLVAGQLVDRYSAKAMLPTFLIPLGLACLVLGFVEGQWAAFVFMGLMGISYGFTNTVFGALWPEIYGVRYLGAIRAVTMALGVFATALGPGLTGYLIDAGVSFPAQVVVMGIYCFAACGMLVGVSRRLFARSLPATA</sequence>
<name>A0ABV3WUQ5_9HYPH</name>
<feature type="transmembrane region" description="Helical" evidence="4">
    <location>
        <begin position="373"/>
        <end position="394"/>
    </location>
</feature>
<organism evidence="6 7">
    <name type="scientific">Neoaquamicrobium sediminum</name>
    <dbReference type="NCBI Taxonomy" id="1849104"/>
    <lineage>
        <taxon>Bacteria</taxon>
        <taxon>Pseudomonadati</taxon>
        <taxon>Pseudomonadota</taxon>
        <taxon>Alphaproteobacteria</taxon>
        <taxon>Hyphomicrobiales</taxon>
        <taxon>Phyllobacteriaceae</taxon>
        <taxon>Neoaquamicrobium</taxon>
    </lineage>
</organism>
<feature type="transmembrane region" description="Helical" evidence="4">
    <location>
        <begin position="256"/>
        <end position="278"/>
    </location>
</feature>
<dbReference type="InterPro" id="IPR050327">
    <property type="entry name" value="Proton-linked_MCT"/>
</dbReference>
<dbReference type="PANTHER" id="PTHR11360">
    <property type="entry name" value="MONOCARBOXYLATE TRANSPORTER"/>
    <property type="match status" value="1"/>
</dbReference>
<dbReference type="InterPro" id="IPR036259">
    <property type="entry name" value="MFS_trans_sf"/>
</dbReference>
<dbReference type="Gene3D" id="1.20.1250.20">
    <property type="entry name" value="MFS general substrate transporter like domains"/>
    <property type="match status" value="2"/>
</dbReference>
<feature type="transmembrane region" description="Helical" evidence="4">
    <location>
        <begin position="310"/>
        <end position="332"/>
    </location>
</feature>
<dbReference type="InterPro" id="IPR011701">
    <property type="entry name" value="MFS"/>
</dbReference>
<keyword evidence="2 4" id="KW-1133">Transmembrane helix</keyword>
<evidence type="ECO:0000256" key="1">
    <source>
        <dbReference type="ARBA" id="ARBA00022692"/>
    </source>
</evidence>
<evidence type="ECO:0000313" key="7">
    <source>
        <dbReference type="Proteomes" id="UP001559025"/>
    </source>
</evidence>
<feature type="transmembrane region" description="Helical" evidence="4">
    <location>
        <begin position="170"/>
        <end position="190"/>
    </location>
</feature>
<protein>
    <submittedName>
        <fullName evidence="6">MFS transporter</fullName>
    </submittedName>
</protein>
<feature type="transmembrane region" description="Helical" evidence="4">
    <location>
        <begin position="113"/>
        <end position="132"/>
    </location>
</feature>
<dbReference type="PROSITE" id="PS50850">
    <property type="entry name" value="MFS"/>
    <property type="match status" value="1"/>
</dbReference>
<evidence type="ECO:0000256" key="3">
    <source>
        <dbReference type="ARBA" id="ARBA00023136"/>
    </source>
</evidence>
<feature type="transmembrane region" description="Helical" evidence="4">
    <location>
        <begin position="80"/>
        <end position="107"/>
    </location>
</feature>
<keyword evidence="1 4" id="KW-0812">Transmembrane</keyword>
<proteinExistence type="predicted"/>
<keyword evidence="3 4" id="KW-0472">Membrane</keyword>
<feature type="transmembrane region" description="Helical" evidence="4">
    <location>
        <begin position="344"/>
        <end position="367"/>
    </location>
</feature>
<feature type="transmembrane region" description="Helical" evidence="4">
    <location>
        <begin position="51"/>
        <end position="68"/>
    </location>
</feature>
<gene>
    <name evidence="6" type="ORF">V1479_11355</name>
</gene>
<feature type="transmembrane region" description="Helical" evidence="4">
    <location>
        <begin position="285"/>
        <end position="304"/>
    </location>
</feature>
<evidence type="ECO:0000256" key="2">
    <source>
        <dbReference type="ARBA" id="ARBA00022989"/>
    </source>
</evidence>
<reference evidence="6 7" key="1">
    <citation type="submission" date="2024-01" db="EMBL/GenBank/DDBJ databases">
        <title>New evidence supports the origin of RcGTA from prophage.</title>
        <authorList>
            <person name="Xu Y."/>
            <person name="Liu B."/>
            <person name="Chen F."/>
        </authorList>
    </citation>
    <scope>NUCLEOTIDE SEQUENCE [LARGE SCALE GENOMIC DNA]</scope>
    <source>
        <strain evidence="6 7">CBW1107-2</strain>
    </source>
</reference>
<evidence type="ECO:0000259" key="5">
    <source>
        <dbReference type="PROSITE" id="PS50850"/>
    </source>
</evidence>
<evidence type="ECO:0000256" key="4">
    <source>
        <dbReference type="SAM" id="Phobius"/>
    </source>
</evidence>
<dbReference type="Pfam" id="PF07690">
    <property type="entry name" value="MFS_1"/>
    <property type="match status" value="1"/>
</dbReference>